<feature type="region of interest" description="Disordered" evidence="6">
    <location>
        <begin position="251"/>
        <end position="283"/>
    </location>
</feature>
<feature type="compositionally biased region" description="Acidic residues" evidence="6">
    <location>
        <begin position="860"/>
        <end position="885"/>
    </location>
</feature>
<feature type="region of interest" description="Disordered" evidence="6">
    <location>
        <begin position="1"/>
        <end position="37"/>
    </location>
</feature>
<sequence length="1079" mass="121895">MAGVNNVSTYDNAPENSNNTVEQTNKADDSDDKDDSLQNVIDNELSKRFNESETPANRVKYSVDIMLTAESIHSDSVRQSNDVEYVDLKSLKSNEYQVQKDTSELFLLTEKQHTEETSDDTGLSSEVVLILEQVIDNDGPLSDTMSSGFEEDGVTRELVDQDRAELEEPRIFSRPLPVDEADNVTELVFDTWTTVDEIVGSEIKKTESNGYEEKPAIDISAASINQECFDINTPAITNCVTEVVSETTTERRTVKKKSSAAGGEASTTVVKTKKTKKSKKSDEKENISVKKSYCDEANRKSSSVIIPEEPVPASIPIDELKRNFVGAIKKQPSGCENGMINGCSKSSFGKFDQLEKKIILQQRSPTESEKLDTKQNGVIRPEVNSVCKSCEKTVYAMEQIKAERQVWHKNCFRCTTCNKQLTLDIYSSHEGILYCKPHFKELFKPKVVVEDEEPIRRKKPEMIIRENQPLELPPDVVRASDKPDLGLEELSSLNVKSRFQAFENATTNGNSHMEKSPVSVKRSPSILSKLAKFQSKGMDVGVANDDLNGAFFEPSSSSDTEDEDTGNDMLKNSISKEKPMSFDKMESVKRNWEMRREEMKEEHKQEIQNIRSKLFAGKQGKMKQMYEQAVAESERTGVKRDININKSDKAKVIKEKFERGEIVNTESDDIDENNVPVNEDEDEMSVFEAGISKKSRSLFMELDANAVKTKQAVPIVNTKKEYIPIKQVTPIYSRQVSDDVVKCSDRIEDVSVETAEVSSKFKFFETYKPPAVIKKQFRITPPREGQIKGESPERDIYRDPNVVRSEDPVDETAELVKSNTTAKMLSLFRQMEVARPAVPEGLKPLKRFTPPPPDLKESETESESDDDVSGEDDSDEDSSSSETNDDVVKSSLKVEDEFLKNSQSAVMAKSLKDKFEHWEPDKHSMNNAVTMLDSEQESIESTKSLRARFESLKGDRPADKPKPKVNRFVQDHDSHAFTLCESCEKKVYPLEKVEIEGRPFHRSCFRCTQCQCVLRMDTFTWNNNRLYCLPHFKRLFISKGNYDEGFGGDQHKKKWENGHMQQALQVAAVTAVTADSSTD</sequence>
<feature type="region of interest" description="Disordered" evidence="6">
    <location>
        <begin position="783"/>
        <end position="811"/>
    </location>
</feature>
<dbReference type="Proteomes" id="UP000007819">
    <property type="component" value="Chromosome A1"/>
</dbReference>
<proteinExistence type="predicted"/>
<keyword evidence="3 4" id="KW-0440">LIM domain</keyword>
<protein>
    <recommendedName>
        <fullName evidence="7">LIM zinc-binding domain-containing protein</fullName>
    </recommendedName>
</protein>
<dbReference type="AlphaFoldDB" id="A0A8R2B876"/>
<evidence type="ECO:0000313" key="8">
    <source>
        <dbReference type="EnsemblMetazoa" id="XP_008186691.1"/>
    </source>
</evidence>
<feature type="compositionally biased region" description="Basic and acidic residues" evidence="6">
    <location>
        <begin position="785"/>
        <end position="798"/>
    </location>
</feature>
<dbReference type="EnsemblMetazoa" id="XM_008188469.3">
    <property type="protein sequence ID" value="XP_008186691.1"/>
    <property type="gene ID" value="LOC100161216"/>
</dbReference>
<feature type="region of interest" description="Disordered" evidence="6">
    <location>
        <begin position="842"/>
        <end position="889"/>
    </location>
</feature>
<feature type="domain" description="LIM zinc-binding" evidence="7">
    <location>
        <begin position="385"/>
        <end position="445"/>
    </location>
</feature>
<dbReference type="PANTHER" id="PTHR24206">
    <property type="entry name" value="OS06G0237300 PROTEIN"/>
    <property type="match status" value="1"/>
</dbReference>
<reference evidence="8" key="2">
    <citation type="submission" date="2022-06" db="UniProtKB">
        <authorList>
            <consortium name="EnsemblMetazoa"/>
        </authorList>
    </citation>
    <scope>IDENTIFICATION</scope>
</reference>
<evidence type="ECO:0000259" key="7">
    <source>
        <dbReference type="PROSITE" id="PS50023"/>
    </source>
</evidence>
<dbReference type="FunFam" id="2.10.110.10:FF:000002">
    <property type="entry name" value="LIM domain and actin-binding 1"/>
    <property type="match status" value="1"/>
</dbReference>
<evidence type="ECO:0000256" key="6">
    <source>
        <dbReference type="SAM" id="MobiDB-lite"/>
    </source>
</evidence>
<feature type="coiled-coil region" evidence="5">
    <location>
        <begin position="582"/>
        <end position="609"/>
    </location>
</feature>
<dbReference type="OrthoDB" id="25654at2759"/>
<reference evidence="9" key="1">
    <citation type="submission" date="2010-06" db="EMBL/GenBank/DDBJ databases">
        <authorList>
            <person name="Jiang H."/>
            <person name="Abraham K."/>
            <person name="Ali S."/>
            <person name="Alsbrooks S.L."/>
            <person name="Anim B.N."/>
            <person name="Anosike U.S."/>
            <person name="Attaway T."/>
            <person name="Bandaranaike D.P."/>
            <person name="Battles P.K."/>
            <person name="Bell S.N."/>
            <person name="Bell A.V."/>
            <person name="Beltran B."/>
            <person name="Bickham C."/>
            <person name="Bustamante Y."/>
            <person name="Caleb T."/>
            <person name="Canada A."/>
            <person name="Cardenas V."/>
            <person name="Carter K."/>
            <person name="Chacko J."/>
            <person name="Chandrabose M.N."/>
            <person name="Chavez D."/>
            <person name="Chavez A."/>
            <person name="Chen L."/>
            <person name="Chu H.-S."/>
            <person name="Claassen K.J."/>
            <person name="Cockrell R."/>
            <person name="Collins M."/>
            <person name="Cooper J.A."/>
            <person name="Cree A."/>
            <person name="Curry S.M."/>
            <person name="Da Y."/>
            <person name="Dao M.D."/>
            <person name="Das B."/>
            <person name="Davila M.-L."/>
            <person name="Davy-Carroll L."/>
            <person name="Denson S."/>
            <person name="Dinh H."/>
            <person name="Ebong V.E."/>
            <person name="Edwards J.R."/>
            <person name="Egan A."/>
            <person name="El-Daye J."/>
            <person name="Escobedo L."/>
            <person name="Fernandez S."/>
            <person name="Fernando P.R."/>
            <person name="Flagg N."/>
            <person name="Forbes L.D."/>
            <person name="Fowler R.G."/>
            <person name="Fu Q."/>
            <person name="Gabisi R.A."/>
            <person name="Ganer J."/>
            <person name="Garbino Pronczuk A."/>
            <person name="Garcia R.M."/>
            <person name="Garner T."/>
            <person name="Garrett T.E."/>
            <person name="Gonzalez D.A."/>
            <person name="Hamid H."/>
            <person name="Hawkins E.S."/>
            <person name="Hirani K."/>
            <person name="Hogues M.E."/>
            <person name="Hollins B."/>
            <person name="Hsiao C.-H."/>
            <person name="Jabil R."/>
            <person name="James M.L."/>
            <person name="Jhangiani S.N."/>
            <person name="Johnson B."/>
            <person name="Johnson Q."/>
            <person name="Joshi V."/>
            <person name="Kalu J.B."/>
            <person name="Kam C."/>
            <person name="Kashfia A."/>
            <person name="Keebler J."/>
            <person name="Kisamo H."/>
            <person name="Kovar C.L."/>
            <person name="Lago L.A."/>
            <person name="Lai C.-Y."/>
            <person name="Laidlaw J."/>
            <person name="Lara F."/>
            <person name="Le T.-K."/>
            <person name="Lee S.L."/>
            <person name="Legall F.H."/>
            <person name="Lemon S.J."/>
            <person name="Lewis L.R."/>
            <person name="Li B."/>
            <person name="Liu Y."/>
            <person name="Liu Y.-S."/>
            <person name="Lopez J."/>
            <person name="Lozado R.J."/>
            <person name="Lu J."/>
            <person name="Madu R.C."/>
            <person name="Maheshwari M."/>
            <person name="Maheshwari R."/>
            <person name="Malloy K."/>
            <person name="Martinez E."/>
            <person name="Mathew T."/>
            <person name="Mercado I.C."/>
            <person name="Mercado C."/>
            <person name="Meyer B."/>
            <person name="Montgomery K."/>
            <person name="Morgan M.B."/>
            <person name="Munidasa M."/>
            <person name="Nazareth L.V."/>
            <person name="Nelson J."/>
            <person name="Ng B.M."/>
            <person name="Nguyen N.B."/>
            <person name="Nguyen P.Q."/>
            <person name="Nguyen T."/>
            <person name="Obregon M."/>
            <person name="Okwuonu G.O."/>
            <person name="Onwere C.G."/>
            <person name="Orozco G."/>
            <person name="Parra A."/>
            <person name="Patel S."/>
            <person name="Patil S."/>
            <person name="Perez A."/>
            <person name="Perez Y."/>
            <person name="Pham C."/>
            <person name="Primus E.L."/>
            <person name="Pu L.-L."/>
            <person name="Puazo M."/>
            <person name="Qin X."/>
            <person name="Quiroz J.B."/>
            <person name="Reese J."/>
            <person name="Richards S."/>
            <person name="Rives C.M."/>
            <person name="Robberts R."/>
            <person name="Ruiz S.J."/>
            <person name="Ruiz M.J."/>
            <person name="Santibanez J."/>
            <person name="Schneider B.W."/>
            <person name="Sisson I."/>
            <person name="Smith M."/>
            <person name="Sodergren E."/>
            <person name="Song X.-Z."/>
            <person name="Song B.B."/>
            <person name="Summersgill H."/>
            <person name="Thelus R."/>
            <person name="Thornton R.D."/>
            <person name="Trejos Z.Y."/>
            <person name="Usmani K."/>
            <person name="Vattathil S."/>
            <person name="Villasana D."/>
            <person name="Walker D.L."/>
            <person name="Wang S."/>
            <person name="Wang K."/>
            <person name="White C.S."/>
            <person name="Williams A.C."/>
            <person name="Williamson J."/>
            <person name="Wilson K."/>
            <person name="Woghiren I.O."/>
            <person name="Woodworth J.R."/>
            <person name="Worley K.C."/>
            <person name="Wright R.A."/>
            <person name="Wu W."/>
            <person name="Young L."/>
            <person name="Zhang L."/>
            <person name="Zhang J."/>
            <person name="Zhu Y."/>
            <person name="Muzny D.M."/>
            <person name="Weinstock G."/>
            <person name="Gibbs R.A."/>
        </authorList>
    </citation>
    <scope>NUCLEOTIDE SEQUENCE [LARGE SCALE GENOMIC DNA]</scope>
    <source>
        <strain evidence="9">LSR1</strain>
    </source>
</reference>
<dbReference type="GeneID" id="100161216"/>
<evidence type="ECO:0000313" key="9">
    <source>
        <dbReference type="Proteomes" id="UP000007819"/>
    </source>
</evidence>
<evidence type="ECO:0000256" key="3">
    <source>
        <dbReference type="ARBA" id="ARBA00023038"/>
    </source>
</evidence>
<keyword evidence="1 4" id="KW-0479">Metal-binding</keyword>
<dbReference type="CDD" id="cd09445">
    <property type="entry name" value="LIM_Mical_like_2"/>
    <property type="match status" value="1"/>
</dbReference>
<dbReference type="GO" id="GO:0046872">
    <property type="term" value="F:metal ion binding"/>
    <property type="evidence" value="ECO:0007669"/>
    <property type="project" value="UniProtKB-KW"/>
</dbReference>
<dbReference type="CDD" id="cd09358">
    <property type="entry name" value="LIM_Mical_like"/>
    <property type="match status" value="1"/>
</dbReference>
<organism evidence="8 9">
    <name type="scientific">Acyrthosiphon pisum</name>
    <name type="common">Pea aphid</name>
    <dbReference type="NCBI Taxonomy" id="7029"/>
    <lineage>
        <taxon>Eukaryota</taxon>
        <taxon>Metazoa</taxon>
        <taxon>Ecdysozoa</taxon>
        <taxon>Arthropoda</taxon>
        <taxon>Hexapoda</taxon>
        <taxon>Insecta</taxon>
        <taxon>Pterygota</taxon>
        <taxon>Neoptera</taxon>
        <taxon>Paraneoptera</taxon>
        <taxon>Hemiptera</taxon>
        <taxon>Sternorrhyncha</taxon>
        <taxon>Aphidomorpha</taxon>
        <taxon>Aphidoidea</taxon>
        <taxon>Aphididae</taxon>
        <taxon>Macrosiphini</taxon>
        <taxon>Acyrthosiphon</taxon>
    </lineage>
</organism>
<feature type="compositionally biased region" description="Polar residues" evidence="6">
    <location>
        <begin position="1"/>
        <end position="24"/>
    </location>
</feature>
<dbReference type="Gene3D" id="2.10.110.10">
    <property type="entry name" value="Cysteine Rich Protein"/>
    <property type="match status" value="2"/>
</dbReference>
<dbReference type="SMART" id="SM00132">
    <property type="entry name" value="LIM"/>
    <property type="match status" value="2"/>
</dbReference>
<keyword evidence="9" id="KW-1185">Reference proteome</keyword>
<dbReference type="Pfam" id="PF00412">
    <property type="entry name" value="LIM"/>
    <property type="match status" value="2"/>
</dbReference>
<dbReference type="PROSITE" id="PS00478">
    <property type="entry name" value="LIM_DOMAIN_1"/>
    <property type="match status" value="2"/>
</dbReference>
<keyword evidence="5" id="KW-0175">Coiled coil</keyword>
<dbReference type="RefSeq" id="XP_008186691.1">
    <property type="nucleotide sequence ID" value="XM_008188469.2"/>
</dbReference>
<accession>A0A8R2B876</accession>
<dbReference type="InterPro" id="IPR001781">
    <property type="entry name" value="Znf_LIM"/>
</dbReference>
<evidence type="ECO:0000256" key="5">
    <source>
        <dbReference type="SAM" id="Coils"/>
    </source>
</evidence>
<name>A0A8R2B876_ACYPI</name>
<keyword evidence="2 4" id="KW-0862">Zinc</keyword>
<dbReference type="PROSITE" id="PS50023">
    <property type="entry name" value="LIM_DOMAIN_2"/>
    <property type="match status" value="2"/>
</dbReference>
<evidence type="ECO:0000256" key="4">
    <source>
        <dbReference type="PROSITE-ProRule" id="PRU00125"/>
    </source>
</evidence>
<dbReference type="SUPFAM" id="SSF57716">
    <property type="entry name" value="Glucocorticoid receptor-like (DNA-binding domain)"/>
    <property type="match status" value="4"/>
</dbReference>
<evidence type="ECO:0000256" key="2">
    <source>
        <dbReference type="ARBA" id="ARBA00022833"/>
    </source>
</evidence>
<evidence type="ECO:0000256" key="1">
    <source>
        <dbReference type="ARBA" id="ARBA00022723"/>
    </source>
</evidence>
<feature type="domain" description="LIM zinc-binding" evidence="7">
    <location>
        <begin position="978"/>
        <end position="1038"/>
    </location>
</feature>